<evidence type="ECO:0000256" key="5">
    <source>
        <dbReference type="ARBA" id="ARBA00022576"/>
    </source>
</evidence>
<dbReference type="GO" id="GO:0016212">
    <property type="term" value="F:kynurenine-oxoglutarate transaminase activity"/>
    <property type="evidence" value="ECO:0007669"/>
    <property type="project" value="TreeGrafter"/>
</dbReference>
<dbReference type="EMBL" id="WTYV01000007">
    <property type="protein sequence ID" value="MXO73066.1"/>
    <property type="molecule type" value="Genomic_DNA"/>
</dbReference>
<evidence type="ECO:0000256" key="7">
    <source>
        <dbReference type="ARBA" id="ARBA00022898"/>
    </source>
</evidence>
<organism evidence="10 11">
    <name type="scientific">Alteraurantiacibacter buctensis</name>
    <dbReference type="NCBI Taxonomy" id="1503981"/>
    <lineage>
        <taxon>Bacteria</taxon>
        <taxon>Pseudomonadati</taxon>
        <taxon>Pseudomonadota</taxon>
        <taxon>Alphaproteobacteria</taxon>
        <taxon>Sphingomonadales</taxon>
        <taxon>Erythrobacteraceae</taxon>
        <taxon>Alteraurantiacibacter</taxon>
    </lineage>
</organism>
<comment type="catalytic activity">
    <reaction evidence="8">
        <text>L-aspartate + 2-oxoglutarate = oxaloacetate + L-glutamate</text>
        <dbReference type="Rhea" id="RHEA:21824"/>
        <dbReference type="ChEBI" id="CHEBI:16452"/>
        <dbReference type="ChEBI" id="CHEBI:16810"/>
        <dbReference type="ChEBI" id="CHEBI:29985"/>
        <dbReference type="ChEBI" id="CHEBI:29991"/>
        <dbReference type="EC" id="2.6.1.1"/>
    </reaction>
</comment>
<keyword evidence="7" id="KW-0663">Pyridoxal phosphate</keyword>
<dbReference type="InterPro" id="IPR004839">
    <property type="entry name" value="Aminotransferase_I/II_large"/>
</dbReference>
<dbReference type="InterPro" id="IPR051326">
    <property type="entry name" value="Kynurenine-oxoglutarate_AT"/>
</dbReference>
<gene>
    <name evidence="10" type="ORF">GRI99_15670</name>
</gene>
<dbReference type="PANTHER" id="PTHR43807">
    <property type="entry name" value="FI04487P"/>
    <property type="match status" value="1"/>
</dbReference>
<evidence type="ECO:0000313" key="11">
    <source>
        <dbReference type="Proteomes" id="UP000466966"/>
    </source>
</evidence>
<proteinExistence type="inferred from homology"/>
<dbReference type="InterPro" id="IPR015421">
    <property type="entry name" value="PyrdxlP-dep_Trfase_major"/>
</dbReference>
<evidence type="ECO:0000256" key="3">
    <source>
        <dbReference type="ARBA" id="ARBA00011738"/>
    </source>
</evidence>
<dbReference type="InterPro" id="IPR015422">
    <property type="entry name" value="PyrdxlP-dep_Trfase_small"/>
</dbReference>
<evidence type="ECO:0000256" key="8">
    <source>
        <dbReference type="ARBA" id="ARBA00049185"/>
    </source>
</evidence>
<sequence length="381" mass="40507">MPPAPPKQTIFTTMSALATELGAINLGQGFPDAEHAPELLAAAQRALAHKSNQYPPMRGLPELRAAICDYYGRRQGLALDPAQVVVTSGATEALAASILAVVQRGDEVIVLQPCYDAYIPLIERAGGMAVAVNLAPPHWTIPFDALAAAITPRTRLIIANTPNNPTGTLLTRADFERLGELCEAHDLTLLCDEVWEGMIFNGSAHASPLHVDSLKGRAIKVGSAGKLFSLTGWKVGWAVAAAPLADAIAGQHQFLTFTTATPLQWAVAEGLTLPDEWHDAHAAIYAPRRAQLIAGLEAAGYVVLPSAGTWFVTIDLAASGLPADDELVAERLIREAGVASIPVSAFYRDNALRGYLRLCFAKQEGVIEEALGRLAGFRTSI</sequence>
<dbReference type="Gene3D" id="3.90.1150.10">
    <property type="entry name" value="Aspartate Aminotransferase, domain 1"/>
    <property type="match status" value="1"/>
</dbReference>
<feature type="domain" description="Aminotransferase class I/classII large" evidence="9">
    <location>
        <begin position="24"/>
        <end position="374"/>
    </location>
</feature>
<keyword evidence="5 10" id="KW-0032">Aminotransferase</keyword>
<evidence type="ECO:0000256" key="1">
    <source>
        <dbReference type="ARBA" id="ARBA00001933"/>
    </source>
</evidence>
<dbReference type="Pfam" id="PF00155">
    <property type="entry name" value="Aminotran_1_2"/>
    <property type="match status" value="1"/>
</dbReference>
<reference evidence="10 11" key="1">
    <citation type="submission" date="2019-12" db="EMBL/GenBank/DDBJ databases">
        <title>Genomic-based taxomic classification of the family Erythrobacteraceae.</title>
        <authorList>
            <person name="Xu L."/>
        </authorList>
    </citation>
    <scope>NUCLEOTIDE SEQUENCE [LARGE SCALE GENOMIC DNA]</scope>
    <source>
        <strain evidence="10 11">M0322</strain>
    </source>
</reference>
<keyword evidence="6 10" id="KW-0808">Transferase</keyword>
<comment type="similarity">
    <text evidence="2">Belongs to the class-I pyridoxal-phosphate-dependent aminotransferase family.</text>
</comment>
<name>A0A844Z1E2_9SPHN</name>
<comment type="subunit">
    <text evidence="3">Homodimer.</text>
</comment>
<dbReference type="SUPFAM" id="SSF53383">
    <property type="entry name" value="PLP-dependent transferases"/>
    <property type="match status" value="1"/>
</dbReference>
<evidence type="ECO:0000259" key="9">
    <source>
        <dbReference type="Pfam" id="PF00155"/>
    </source>
</evidence>
<keyword evidence="11" id="KW-1185">Reference proteome</keyword>
<comment type="caution">
    <text evidence="10">The sequence shown here is derived from an EMBL/GenBank/DDBJ whole genome shotgun (WGS) entry which is preliminary data.</text>
</comment>
<dbReference type="AlphaFoldDB" id="A0A844Z1E2"/>
<comment type="cofactor">
    <cofactor evidence="1">
        <name>pyridoxal 5'-phosphate</name>
        <dbReference type="ChEBI" id="CHEBI:597326"/>
    </cofactor>
</comment>
<dbReference type="GO" id="GO:0005737">
    <property type="term" value="C:cytoplasm"/>
    <property type="evidence" value="ECO:0007669"/>
    <property type="project" value="TreeGrafter"/>
</dbReference>
<dbReference type="FunFam" id="3.40.640.10:FF:000033">
    <property type="entry name" value="Aspartate aminotransferase"/>
    <property type="match status" value="1"/>
</dbReference>
<evidence type="ECO:0000256" key="6">
    <source>
        <dbReference type="ARBA" id="ARBA00022679"/>
    </source>
</evidence>
<dbReference type="GO" id="GO:0004069">
    <property type="term" value="F:L-aspartate:2-oxoglutarate aminotransferase activity"/>
    <property type="evidence" value="ECO:0007669"/>
    <property type="project" value="UniProtKB-EC"/>
</dbReference>
<dbReference type="GO" id="GO:0030170">
    <property type="term" value="F:pyridoxal phosphate binding"/>
    <property type="evidence" value="ECO:0007669"/>
    <property type="project" value="InterPro"/>
</dbReference>
<dbReference type="CDD" id="cd00609">
    <property type="entry name" value="AAT_like"/>
    <property type="match status" value="1"/>
</dbReference>
<dbReference type="InterPro" id="IPR015424">
    <property type="entry name" value="PyrdxlP-dep_Trfase"/>
</dbReference>
<evidence type="ECO:0000256" key="4">
    <source>
        <dbReference type="ARBA" id="ARBA00012753"/>
    </source>
</evidence>
<dbReference type="EC" id="2.6.1.1" evidence="4"/>
<dbReference type="PANTHER" id="PTHR43807:SF20">
    <property type="entry name" value="FI04487P"/>
    <property type="match status" value="1"/>
</dbReference>
<accession>A0A844Z1E2</accession>
<evidence type="ECO:0000256" key="2">
    <source>
        <dbReference type="ARBA" id="ARBA00007441"/>
    </source>
</evidence>
<dbReference type="RefSeq" id="WP_160772997.1">
    <property type="nucleotide sequence ID" value="NZ_WTYV01000007.1"/>
</dbReference>
<dbReference type="OrthoDB" id="9763453at2"/>
<dbReference type="Gene3D" id="3.40.640.10">
    <property type="entry name" value="Type I PLP-dependent aspartate aminotransferase-like (Major domain)"/>
    <property type="match status" value="1"/>
</dbReference>
<evidence type="ECO:0000313" key="10">
    <source>
        <dbReference type="EMBL" id="MXO73066.1"/>
    </source>
</evidence>
<protein>
    <recommendedName>
        <fullName evidence="4">aspartate transaminase</fullName>
        <ecNumber evidence="4">2.6.1.1</ecNumber>
    </recommendedName>
</protein>
<dbReference type="Proteomes" id="UP000466966">
    <property type="component" value="Unassembled WGS sequence"/>
</dbReference>